<evidence type="ECO:0000313" key="1">
    <source>
        <dbReference type="EMBL" id="MCD9642321.1"/>
    </source>
</evidence>
<keyword evidence="2" id="KW-1185">Reference proteome</keyword>
<comment type="caution">
    <text evidence="1">The sequence shown here is derived from an EMBL/GenBank/DDBJ whole genome shotgun (WGS) entry which is preliminary data.</text>
</comment>
<dbReference type="Proteomes" id="UP000823775">
    <property type="component" value="Unassembled WGS sequence"/>
</dbReference>
<dbReference type="EMBL" id="JACEIK010003586">
    <property type="protein sequence ID" value="MCD9642321.1"/>
    <property type="molecule type" value="Genomic_DNA"/>
</dbReference>
<protein>
    <submittedName>
        <fullName evidence="1">Uncharacterized protein</fullName>
    </submittedName>
</protein>
<accession>A0ABS8V6N9</accession>
<feature type="non-terminal residue" evidence="1">
    <location>
        <position position="1"/>
    </location>
</feature>
<reference evidence="1 2" key="1">
    <citation type="journal article" date="2021" name="BMC Genomics">
        <title>Datura genome reveals duplications of psychoactive alkaloid biosynthetic genes and high mutation rate following tissue culture.</title>
        <authorList>
            <person name="Rajewski A."/>
            <person name="Carter-House D."/>
            <person name="Stajich J."/>
            <person name="Litt A."/>
        </authorList>
    </citation>
    <scope>NUCLEOTIDE SEQUENCE [LARGE SCALE GENOMIC DNA]</scope>
    <source>
        <strain evidence="1">AR-01</strain>
    </source>
</reference>
<sequence length="69" mass="7727">PPPIRRNGKSSCHAPSERGILKRTIGRWMDQVGDRIASEGLWCRHACVPSESRQADPVKCGELVSRSWN</sequence>
<name>A0ABS8V6N9_DATST</name>
<proteinExistence type="predicted"/>
<evidence type="ECO:0000313" key="2">
    <source>
        <dbReference type="Proteomes" id="UP000823775"/>
    </source>
</evidence>
<gene>
    <name evidence="1" type="ORF">HAX54_029032</name>
</gene>
<organism evidence="1 2">
    <name type="scientific">Datura stramonium</name>
    <name type="common">Jimsonweed</name>
    <name type="synonym">Common thornapple</name>
    <dbReference type="NCBI Taxonomy" id="4076"/>
    <lineage>
        <taxon>Eukaryota</taxon>
        <taxon>Viridiplantae</taxon>
        <taxon>Streptophyta</taxon>
        <taxon>Embryophyta</taxon>
        <taxon>Tracheophyta</taxon>
        <taxon>Spermatophyta</taxon>
        <taxon>Magnoliopsida</taxon>
        <taxon>eudicotyledons</taxon>
        <taxon>Gunneridae</taxon>
        <taxon>Pentapetalae</taxon>
        <taxon>asterids</taxon>
        <taxon>lamiids</taxon>
        <taxon>Solanales</taxon>
        <taxon>Solanaceae</taxon>
        <taxon>Solanoideae</taxon>
        <taxon>Datureae</taxon>
        <taxon>Datura</taxon>
    </lineage>
</organism>